<evidence type="ECO:0000259" key="10">
    <source>
        <dbReference type="Pfam" id="PF00483"/>
    </source>
</evidence>
<comment type="catalytic activity">
    <reaction evidence="7">
        <text>alpha-D-mannose 1-phosphate + GTP + H(+) = GDP-alpha-D-mannose + diphosphate</text>
        <dbReference type="Rhea" id="RHEA:15229"/>
        <dbReference type="ChEBI" id="CHEBI:15378"/>
        <dbReference type="ChEBI" id="CHEBI:33019"/>
        <dbReference type="ChEBI" id="CHEBI:37565"/>
        <dbReference type="ChEBI" id="CHEBI:57527"/>
        <dbReference type="ChEBI" id="CHEBI:58409"/>
        <dbReference type="EC" id="2.7.7.13"/>
    </reaction>
</comment>
<comment type="similarity">
    <text evidence="1 8">Belongs to the mannose-6-phosphate isomerase type 2 family.</text>
</comment>
<keyword evidence="6" id="KW-0342">GTP-binding</keyword>
<dbReference type="InterPro" id="IPR049577">
    <property type="entry name" value="GMPP_N"/>
</dbReference>
<dbReference type="GO" id="GO:0000271">
    <property type="term" value="P:polysaccharide biosynthetic process"/>
    <property type="evidence" value="ECO:0007669"/>
    <property type="project" value="InterPro"/>
</dbReference>
<dbReference type="Pfam" id="PF22640">
    <property type="entry name" value="ManC_GMP_beta-helix"/>
    <property type="match status" value="1"/>
</dbReference>
<dbReference type="FunFam" id="3.90.550.10:FF:000046">
    <property type="entry name" value="Mannose-1-phosphate guanylyltransferase (GDP)"/>
    <property type="match status" value="1"/>
</dbReference>
<sequence>MNTTHATRASSADSLAALPDAPPTSIRHIQPVVLAGGSGTRLWPLSREHHPKQMVGLLSNDSLLEETVHRLDGFSGAFDVADEWILVCGENHRFMSAELLRRGGRAARIVLEPDPRNTAPALTVAALAAASGEQDPILAVMPADHAVTDNAAFQLALSKAATYAADGAIVALGVIPHRAETGYGYIRVGMALGREGGYVLDRFVEKPHRELAEQYLRSEEYWWNSGIFVMRASVWLAAIKTLRPDIFEACAAAYRGVTNDASFSRLDAAAFDQCPADSIDYAVMERLGEDARFPGVVVPLDAGWSDIGSWDAIWEIMPKDHEGNVARGKVVFEQSTDSLAHSEGRLIACIGLRGVVVIETADAVLVADKQYAQQVKAVVGRLRSDHGAEVSDHRKVHRPWGCYDSVDTGERFQVKRIIVNPGASLSLQMHYHRAEHWVVVRGTAKVTCGEKSFLLTENQSTFIPLGTTHRLENPGKTPLEIIEVQSGAYLGEDDIVRFEDRFGRA</sequence>
<dbReference type="InterPro" id="IPR006375">
    <property type="entry name" value="Man1P_GuaTrfase/Man6P_Isoase"/>
</dbReference>
<dbReference type="GO" id="GO:0005525">
    <property type="term" value="F:GTP binding"/>
    <property type="evidence" value="ECO:0007669"/>
    <property type="project" value="UniProtKB-KW"/>
</dbReference>
<evidence type="ECO:0000259" key="11">
    <source>
        <dbReference type="Pfam" id="PF01050"/>
    </source>
</evidence>
<dbReference type="InterPro" id="IPR001538">
    <property type="entry name" value="Man6P_isomerase-2_C"/>
</dbReference>
<dbReference type="CDD" id="cd02213">
    <property type="entry name" value="cupin_PMI_typeII_C"/>
    <property type="match status" value="1"/>
</dbReference>
<evidence type="ECO:0000256" key="5">
    <source>
        <dbReference type="ARBA" id="ARBA00022741"/>
    </source>
</evidence>
<dbReference type="InterPro" id="IPR014710">
    <property type="entry name" value="RmlC-like_jellyroll"/>
</dbReference>
<dbReference type="GO" id="GO:0009298">
    <property type="term" value="P:GDP-mannose biosynthetic process"/>
    <property type="evidence" value="ECO:0007669"/>
    <property type="project" value="TreeGrafter"/>
</dbReference>
<feature type="region of interest" description="Disordered" evidence="9">
    <location>
        <begin position="1"/>
        <end position="23"/>
    </location>
</feature>
<organism evidence="13 14">
    <name type="scientific">Pandoraea thiooxydans</name>
    <dbReference type="NCBI Taxonomy" id="445709"/>
    <lineage>
        <taxon>Bacteria</taxon>
        <taxon>Pseudomonadati</taxon>
        <taxon>Pseudomonadota</taxon>
        <taxon>Betaproteobacteria</taxon>
        <taxon>Burkholderiales</taxon>
        <taxon>Burkholderiaceae</taxon>
        <taxon>Pandoraea</taxon>
    </lineage>
</organism>
<keyword evidence="3" id="KW-0808">Transferase</keyword>
<dbReference type="NCBIfam" id="TIGR01479">
    <property type="entry name" value="GMP_PMI"/>
    <property type="match status" value="1"/>
</dbReference>
<evidence type="ECO:0000256" key="8">
    <source>
        <dbReference type="RuleBase" id="RU004190"/>
    </source>
</evidence>
<dbReference type="AlphaFoldDB" id="A0A0G3EWY8"/>
<gene>
    <name evidence="13" type="ORF">ABW99_12460</name>
</gene>
<feature type="domain" description="MannoseP isomerase/GMP-like beta-helix" evidence="12">
    <location>
        <begin position="330"/>
        <end position="382"/>
    </location>
</feature>
<dbReference type="RefSeq" id="WP_052892700.1">
    <property type="nucleotide sequence ID" value="NZ_CP011568.3"/>
</dbReference>
<evidence type="ECO:0000256" key="6">
    <source>
        <dbReference type="ARBA" id="ARBA00023134"/>
    </source>
</evidence>
<evidence type="ECO:0000256" key="2">
    <source>
        <dbReference type="ARBA" id="ARBA00012387"/>
    </source>
</evidence>
<reference evidence="14" key="1">
    <citation type="submission" date="2015-06" db="EMBL/GenBank/DDBJ databases">
        <authorList>
            <person name="Lim Y.L."/>
            <person name="Ee R."/>
            <person name="Yong D."/>
            <person name="How K.Y."/>
            <person name="Yin W.F."/>
            <person name="Chan K.G."/>
        </authorList>
    </citation>
    <scope>NUCLEOTIDE SEQUENCE [LARGE SCALE GENOMIC DNA]</scope>
    <source>
        <strain evidence="14">DSM 25325</strain>
    </source>
</reference>
<evidence type="ECO:0000256" key="3">
    <source>
        <dbReference type="ARBA" id="ARBA00022679"/>
    </source>
</evidence>
<name>A0A0G3EWY8_9BURK</name>
<dbReference type="CDD" id="cd02509">
    <property type="entry name" value="GDP-M1P_Guanylyltransferase"/>
    <property type="match status" value="1"/>
</dbReference>
<evidence type="ECO:0000256" key="1">
    <source>
        <dbReference type="ARBA" id="ARBA00006115"/>
    </source>
</evidence>
<feature type="domain" description="Nucleotidyl transferase" evidence="10">
    <location>
        <begin position="31"/>
        <end position="321"/>
    </location>
</feature>
<dbReference type="InterPro" id="IPR054566">
    <property type="entry name" value="ManC/GMP-like_b-helix"/>
</dbReference>
<dbReference type="STRING" id="445709.ABW99_12460"/>
<dbReference type="FunFam" id="2.60.120.10:FF:000032">
    <property type="entry name" value="Mannose-1-phosphate guanylyltransferase/mannose-6-phosphate isomerase"/>
    <property type="match status" value="1"/>
</dbReference>
<dbReference type="InterPro" id="IPR051161">
    <property type="entry name" value="Mannose-6P_isomerase_type2"/>
</dbReference>
<dbReference type="OrthoDB" id="9806359at2"/>
<dbReference type="Gene3D" id="3.90.550.10">
    <property type="entry name" value="Spore Coat Polysaccharide Biosynthesis Protein SpsA, Chain A"/>
    <property type="match status" value="1"/>
</dbReference>
<dbReference type="SUPFAM" id="SSF53448">
    <property type="entry name" value="Nucleotide-diphospho-sugar transferases"/>
    <property type="match status" value="1"/>
</dbReference>
<dbReference type="SUPFAM" id="SSF51182">
    <property type="entry name" value="RmlC-like cupins"/>
    <property type="match status" value="1"/>
</dbReference>
<evidence type="ECO:0000259" key="12">
    <source>
        <dbReference type="Pfam" id="PF22640"/>
    </source>
</evidence>
<dbReference type="InterPro" id="IPR005835">
    <property type="entry name" value="NTP_transferase_dom"/>
</dbReference>
<evidence type="ECO:0000256" key="7">
    <source>
        <dbReference type="ARBA" id="ARBA00047343"/>
    </source>
</evidence>
<keyword evidence="5" id="KW-0547">Nucleotide-binding</keyword>
<dbReference type="EMBL" id="CP011568">
    <property type="protein sequence ID" value="AKJ70549.2"/>
    <property type="molecule type" value="Genomic_DNA"/>
</dbReference>
<dbReference type="EC" id="2.7.7.13" evidence="2"/>
<dbReference type="Proteomes" id="UP000036700">
    <property type="component" value="Chromosome"/>
</dbReference>
<evidence type="ECO:0000313" key="14">
    <source>
        <dbReference type="Proteomes" id="UP000036700"/>
    </source>
</evidence>
<keyword evidence="14" id="KW-1185">Reference proteome</keyword>
<dbReference type="InterPro" id="IPR029044">
    <property type="entry name" value="Nucleotide-diphossugar_trans"/>
</dbReference>
<evidence type="ECO:0000256" key="4">
    <source>
        <dbReference type="ARBA" id="ARBA00022695"/>
    </source>
</evidence>
<dbReference type="Pfam" id="PF01050">
    <property type="entry name" value="MannoseP_isomer"/>
    <property type="match status" value="1"/>
</dbReference>
<dbReference type="Pfam" id="PF00483">
    <property type="entry name" value="NTP_transferase"/>
    <property type="match status" value="1"/>
</dbReference>
<accession>A0A0G3EWY8</accession>
<feature type="compositionally biased region" description="Low complexity" evidence="9">
    <location>
        <begin position="9"/>
        <end position="19"/>
    </location>
</feature>
<protein>
    <recommendedName>
        <fullName evidence="2">mannose-1-phosphate guanylyltransferase</fullName>
        <ecNumber evidence="2">2.7.7.13</ecNumber>
    </recommendedName>
</protein>
<evidence type="ECO:0000256" key="9">
    <source>
        <dbReference type="SAM" id="MobiDB-lite"/>
    </source>
</evidence>
<proteinExistence type="inferred from homology"/>
<dbReference type="PANTHER" id="PTHR46390:SF1">
    <property type="entry name" value="MANNOSE-1-PHOSPHATE GUANYLYLTRANSFERASE"/>
    <property type="match status" value="1"/>
</dbReference>
<keyword evidence="4" id="KW-0548">Nucleotidyltransferase</keyword>
<dbReference type="GO" id="GO:0004475">
    <property type="term" value="F:mannose-1-phosphate guanylyltransferase (GTP) activity"/>
    <property type="evidence" value="ECO:0007669"/>
    <property type="project" value="UniProtKB-EC"/>
</dbReference>
<feature type="domain" description="Mannose-6-phosphate isomerase type II C-terminal" evidence="11">
    <location>
        <begin position="389"/>
        <end position="500"/>
    </location>
</feature>
<evidence type="ECO:0000313" key="13">
    <source>
        <dbReference type="EMBL" id="AKJ70549.2"/>
    </source>
</evidence>
<dbReference type="Gene3D" id="2.60.120.10">
    <property type="entry name" value="Jelly Rolls"/>
    <property type="match status" value="1"/>
</dbReference>
<dbReference type="KEGG" id="ptx:ABW99_12460"/>
<dbReference type="PANTHER" id="PTHR46390">
    <property type="entry name" value="MANNOSE-1-PHOSPHATE GUANYLYLTRANSFERASE"/>
    <property type="match status" value="1"/>
</dbReference>
<dbReference type="InterPro" id="IPR011051">
    <property type="entry name" value="RmlC_Cupin_sf"/>
</dbReference>